<keyword evidence="3" id="KW-1185">Reference proteome</keyword>
<dbReference type="Gene3D" id="3.30.1200.10">
    <property type="entry name" value="YggU-like"/>
    <property type="match status" value="1"/>
</dbReference>
<dbReference type="Pfam" id="PF02594">
    <property type="entry name" value="DUF167"/>
    <property type="match status" value="1"/>
</dbReference>
<dbReference type="PANTHER" id="PTHR13420">
    <property type="entry name" value="UPF0235 PROTEIN C15ORF40"/>
    <property type="match status" value="1"/>
</dbReference>
<dbReference type="KEGG" id="apuu:APUU_20570A"/>
<evidence type="ECO:0008006" key="4">
    <source>
        <dbReference type="Google" id="ProtNLM"/>
    </source>
</evidence>
<organism evidence="2 3">
    <name type="scientific">Aspergillus puulaauensis</name>
    <dbReference type="NCBI Taxonomy" id="1220207"/>
    <lineage>
        <taxon>Eukaryota</taxon>
        <taxon>Fungi</taxon>
        <taxon>Dikarya</taxon>
        <taxon>Ascomycota</taxon>
        <taxon>Pezizomycotina</taxon>
        <taxon>Eurotiomycetes</taxon>
        <taxon>Eurotiomycetidae</taxon>
        <taxon>Eurotiales</taxon>
        <taxon>Aspergillaceae</taxon>
        <taxon>Aspergillus</taxon>
    </lineage>
</organism>
<dbReference type="OrthoDB" id="244097at2759"/>
<dbReference type="Proteomes" id="UP000654913">
    <property type="component" value="Chromosome 2"/>
</dbReference>
<dbReference type="RefSeq" id="XP_041552332.1">
    <property type="nucleotide sequence ID" value="XM_041699225.1"/>
</dbReference>
<protein>
    <recommendedName>
        <fullName evidence="4">DUF167-domain-containing protein</fullName>
    </recommendedName>
</protein>
<evidence type="ECO:0000256" key="1">
    <source>
        <dbReference type="ARBA" id="ARBA00010364"/>
    </source>
</evidence>
<dbReference type="NCBIfam" id="TIGR00251">
    <property type="entry name" value="DUF167 family protein"/>
    <property type="match status" value="1"/>
</dbReference>
<dbReference type="SUPFAM" id="SSF69786">
    <property type="entry name" value="YggU-like"/>
    <property type="match status" value="1"/>
</dbReference>
<dbReference type="PANTHER" id="PTHR13420:SF7">
    <property type="entry name" value="UPF0235 PROTEIN C15ORF40"/>
    <property type="match status" value="1"/>
</dbReference>
<name>A0A7R8AK53_9EURO</name>
<dbReference type="GeneID" id="64970143"/>
<reference evidence="2" key="1">
    <citation type="submission" date="2021-01" db="EMBL/GenBank/DDBJ databases">
        <authorList>
            <consortium name="Aspergillus puulaauensis MK2 genome sequencing consortium"/>
            <person name="Kazuki M."/>
            <person name="Futagami T."/>
        </authorList>
    </citation>
    <scope>NUCLEOTIDE SEQUENCE</scope>
    <source>
        <strain evidence="2">MK2</strain>
    </source>
</reference>
<dbReference type="EMBL" id="AP024444">
    <property type="protein sequence ID" value="BCS20138.1"/>
    <property type="molecule type" value="Genomic_DNA"/>
</dbReference>
<comment type="similarity">
    <text evidence="1">Belongs to the UPF0235 family.</text>
</comment>
<reference evidence="2" key="2">
    <citation type="submission" date="2021-02" db="EMBL/GenBank/DDBJ databases">
        <title>Aspergillus puulaauensis MK2 genome sequence.</title>
        <authorList>
            <person name="Futagami T."/>
            <person name="Mori K."/>
            <person name="Kadooka C."/>
            <person name="Tanaka T."/>
        </authorList>
    </citation>
    <scope>NUCLEOTIDE SEQUENCE</scope>
    <source>
        <strain evidence="2">MK2</strain>
    </source>
</reference>
<accession>A0A7R8AK53</accession>
<dbReference type="InterPro" id="IPR036591">
    <property type="entry name" value="YggU-like_sf"/>
</dbReference>
<dbReference type="InterPro" id="IPR003746">
    <property type="entry name" value="DUF167"/>
</dbReference>
<evidence type="ECO:0000313" key="2">
    <source>
        <dbReference type="EMBL" id="BCS20138.1"/>
    </source>
</evidence>
<dbReference type="HAMAP" id="MF_00634">
    <property type="entry name" value="UPF0235"/>
    <property type="match status" value="1"/>
</dbReference>
<gene>
    <name evidence="2" type="ORF">APUU_20570A</name>
</gene>
<sequence length="129" mass="14204">MSSPMLRLIRTTVTASRSKNRDITKRYSLQISCRVKPNASSNREGITAIGTEKVDVCVAAVPRNGEANTAVSRVFSKVLNVPRSDVGVIHGLKSRDKVISIANLEIGMEGEEEYLQRAHQQLQEAVVKK</sequence>
<evidence type="ECO:0000313" key="3">
    <source>
        <dbReference type="Proteomes" id="UP000654913"/>
    </source>
</evidence>
<dbReference type="SMART" id="SM01152">
    <property type="entry name" value="DUF167"/>
    <property type="match status" value="1"/>
</dbReference>
<dbReference type="AlphaFoldDB" id="A0A7R8AK53"/>
<proteinExistence type="inferred from homology"/>
<dbReference type="GO" id="GO:0005737">
    <property type="term" value="C:cytoplasm"/>
    <property type="evidence" value="ECO:0007669"/>
    <property type="project" value="TreeGrafter"/>
</dbReference>